<dbReference type="EMBL" id="CP031222">
    <property type="protein sequence ID" value="AXI04349.1"/>
    <property type="molecule type" value="Genomic_DNA"/>
</dbReference>
<protein>
    <submittedName>
        <fullName evidence="2">Uncharacterized protein</fullName>
    </submittedName>
</protein>
<gene>
    <name evidence="1" type="ORF">HYN46_16805</name>
    <name evidence="2" type="ORF">HYN46_17050</name>
</gene>
<dbReference type="RefSeq" id="WP_114900457.1">
    <property type="nucleotide sequence ID" value="NZ_CP031222.1"/>
</dbReference>
<proteinExistence type="predicted"/>
<dbReference type="AlphaFoldDB" id="A0A345PAT4"/>
<evidence type="ECO:0000313" key="2">
    <source>
        <dbReference type="EMBL" id="AXI04393.1"/>
    </source>
</evidence>
<accession>A0A345PAT4</accession>
<sequence>MSNPLEQQRFEAWFKTTTAYEKLATFYSNVFKKAKNIGAVYIAHETKLAFEAWQAAKLDSIIVESEWVNIADRLPTEADTDECGYLWAITENYPNTAIWYLNVQYEKGLWHPKPKCFPPKPPVGCES</sequence>
<dbReference type="KEGG" id="mbah:HYN46_17050"/>
<dbReference type="Proteomes" id="UP000253940">
    <property type="component" value="Chromosome"/>
</dbReference>
<name>A0A345PAT4_9GAMM</name>
<evidence type="ECO:0000313" key="3">
    <source>
        <dbReference type="Proteomes" id="UP000253940"/>
    </source>
</evidence>
<evidence type="ECO:0000313" key="1">
    <source>
        <dbReference type="EMBL" id="AXI04349.1"/>
    </source>
</evidence>
<dbReference type="EMBL" id="CP031222">
    <property type="protein sequence ID" value="AXI04393.1"/>
    <property type="molecule type" value="Genomic_DNA"/>
</dbReference>
<organism evidence="2 3">
    <name type="scientific">Aquirhabdus parva</name>
    <dbReference type="NCBI Taxonomy" id="2283318"/>
    <lineage>
        <taxon>Bacteria</taxon>
        <taxon>Pseudomonadati</taxon>
        <taxon>Pseudomonadota</taxon>
        <taxon>Gammaproteobacteria</taxon>
        <taxon>Moraxellales</taxon>
        <taxon>Moraxellaceae</taxon>
        <taxon>Aquirhabdus</taxon>
    </lineage>
</organism>
<keyword evidence="3" id="KW-1185">Reference proteome</keyword>
<reference evidence="2 3" key="1">
    <citation type="submission" date="2018-07" db="EMBL/GenBank/DDBJ databases">
        <title>Genome sequencing of Moraxellaceae gen. HYN0046.</title>
        <authorList>
            <person name="Kim M."/>
            <person name="Yi H."/>
        </authorList>
    </citation>
    <scope>NUCLEOTIDE SEQUENCE [LARGE SCALE GENOMIC DNA]</scope>
    <source>
        <strain evidence="2 3">HYN0046</strain>
    </source>
</reference>
<dbReference type="KEGG" id="mbah:HYN46_16805"/>